<gene>
    <name evidence="2" type="ORF">HETIRDRAFT_451308</name>
</gene>
<evidence type="ECO:0000256" key="1">
    <source>
        <dbReference type="SAM" id="MobiDB-lite"/>
    </source>
</evidence>
<reference evidence="2 3" key="1">
    <citation type="journal article" date="2012" name="New Phytol.">
        <title>Insight into trade-off between wood decay and parasitism from the genome of a fungal forest pathogen.</title>
        <authorList>
            <person name="Olson A."/>
            <person name="Aerts A."/>
            <person name="Asiegbu F."/>
            <person name="Belbahri L."/>
            <person name="Bouzid O."/>
            <person name="Broberg A."/>
            <person name="Canback B."/>
            <person name="Coutinho P.M."/>
            <person name="Cullen D."/>
            <person name="Dalman K."/>
            <person name="Deflorio G."/>
            <person name="van Diepen L.T."/>
            <person name="Dunand C."/>
            <person name="Duplessis S."/>
            <person name="Durling M."/>
            <person name="Gonthier P."/>
            <person name="Grimwood J."/>
            <person name="Fossdal C.G."/>
            <person name="Hansson D."/>
            <person name="Henrissat B."/>
            <person name="Hietala A."/>
            <person name="Himmelstrand K."/>
            <person name="Hoffmeister D."/>
            <person name="Hogberg N."/>
            <person name="James T.Y."/>
            <person name="Karlsson M."/>
            <person name="Kohler A."/>
            <person name="Kues U."/>
            <person name="Lee Y.H."/>
            <person name="Lin Y.C."/>
            <person name="Lind M."/>
            <person name="Lindquist E."/>
            <person name="Lombard V."/>
            <person name="Lucas S."/>
            <person name="Lunden K."/>
            <person name="Morin E."/>
            <person name="Murat C."/>
            <person name="Park J."/>
            <person name="Raffaello T."/>
            <person name="Rouze P."/>
            <person name="Salamov A."/>
            <person name="Schmutz J."/>
            <person name="Solheim H."/>
            <person name="Stahlberg J."/>
            <person name="Velez H."/>
            <person name="de Vries R.P."/>
            <person name="Wiebenga A."/>
            <person name="Woodward S."/>
            <person name="Yakovlev I."/>
            <person name="Garbelotto M."/>
            <person name="Martin F."/>
            <person name="Grigoriev I.V."/>
            <person name="Stenlid J."/>
        </authorList>
    </citation>
    <scope>NUCLEOTIDE SEQUENCE [LARGE SCALE GENOMIC DNA]</scope>
    <source>
        <strain evidence="2 3">TC 32-1</strain>
    </source>
</reference>
<dbReference type="EMBL" id="KI925458">
    <property type="protein sequence ID" value="ETW81547.1"/>
    <property type="molecule type" value="Genomic_DNA"/>
</dbReference>
<evidence type="ECO:0000313" key="2">
    <source>
        <dbReference type="EMBL" id="ETW81547.1"/>
    </source>
</evidence>
<dbReference type="InParanoid" id="W4K6T5"/>
<dbReference type="RefSeq" id="XP_009546181.1">
    <property type="nucleotide sequence ID" value="XM_009547886.1"/>
</dbReference>
<accession>W4K6T5</accession>
<evidence type="ECO:0000313" key="3">
    <source>
        <dbReference type="Proteomes" id="UP000030671"/>
    </source>
</evidence>
<sequence>MPAVILYQVPRTPPRYKTVCEPPSPLARYSRVFPRPLPSLLAWKAACMVFPAIEGSHPVSSSCKGNPNTLAIPPRARKFMFTPPDHLESKATLSTPPNVTSDQDPPKTSSKRKLDEASFRLPSETDPFLQFVLNAGRNCKRSRVNRDKESRRLLNTELHIDP</sequence>
<feature type="compositionally biased region" description="Polar residues" evidence="1">
    <location>
        <begin position="91"/>
        <end position="108"/>
    </location>
</feature>
<protein>
    <submittedName>
        <fullName evidence="2">Uncharacterized protein</fullName>
    </submittedName>
</protein>
<keyword evidence="3" id="KW-1185">Reference proteome</keyword>
<organism evidence="2 3">
    <name type="scientific">Heterobasidion irregulare (strain TC 32-1)</name>
    <dbReference type="NCBI Taxonomy" id="747525"/>
    <lineage>
        <taxon>Eukaryota</taxon>
        <taxon>Fungi</taxon>
        <taxon>Dikarya</taxon>
        <taxon>Basidiomycota</taxon>
        <taxon>Agaricomycotina</taxon>
        <taxon>Agaricomycetes</taxon>
        <taxon>Russulales</taxon>
        <taxon>Bondarzewiaceae</taxon>
        <taxon>Heterobasidion</taxon>
        <taxon>Heterobasidion annosum species complex</taxon>
    </lineage>
</organism>
<dbReference type="KEGG" id="hir:HETIRDRAFT_451308"/>
<dbReference type="GeneID" id="20676137"/>
<dbReference type="Proteomes" id="UP000030671">
    <property type="component" value="Unassembled WGS sequence"/>
</dbReference>
<feature type="region of interest" description="Disordered" evidence="1">
    <location>
        <begin position="80"/>
        <end position="121"/>
    </location>
</feature>
<dbReference type="HOGENOM" id="CLU_1635619_0_0_1"/>
<proteinExistence type="predicted"/>
<dbReference type="AlphaFoldDB" id="W4K6T5"/>
<name>W4K6T5_HETIT</name>